<evidence type="ECO:0000256" key="1">
    <source>
        <dbReference type="SAM" id="MobiDB-lite"/>
    </source>
</evidence>
<evidence type="ECO:0000313" key="3">
    <source>
        <dbReference type="Proteomes" id="UP000245698"/>
    </source>
</evidence>
<reference evidence="3" key="1">
    <citation type="submission" date="2016-12" db="EMBL/GenBank/DDBJ databases">
        <authorList>
            <person name="Brunel B."/>
        </authorList>
    </citation>
    <scope>NUCLEOTIDE SEQUENCE [LARGE SCALE GENOMIC DNA]</scope>
</reference>
<accession>A0A2P9AJU7</accession>
<name>A0A2P9AJU7_9HYPH</name>
<feature type="region of interest" description="Disordered" evidence="1">
    <location>
        <begin position="1"/>
        <end position="43"/>
    </location>
</feature>
<evidence type="ECO:0000313" key="2">
    <source>
        <dbReference type="EMBL" id="SJM31373.1"/>
    </source>
</evidence>
<feature type="compositionally biased region" description="Polar residues" evidence="1">
    <location>
        <begin position="30"/>
        <end position="43"/>
    </location>
</feature>
<protein>
    <submittedName>
        <fullName evidence="2">Uncharacterized protein</fullName>
    </submittedName>
</protein>
<sequence length="133" mass="14525">MPNTAMRPMRATSGSRRKRPSHETLRNRLATMSSGSSNGQPRSTVIETRVASRLRARRPARLRSLVEVGRCVIGPSCSGGITRTSQIYRTGPKIGCEGLKVLDARHSKHINKHGEGEAVPENVNDTASIIVRI</sequence>
<dbReference type="EMBL" id="FUIG01000025">
    <property type="protein sequence ID" value="SJM31373.1"/>
    <property type="molecule type" value="Genomic_DNA"/>
</dbReference>
<dbReference type="AlphaFoldDB" id="A0A2P9AJU7"/>
<dbReference type="Proteomes" id="UP000245698">
    <property type="component" value="Unassembled WGS sequence"/>
</dbReference>
<gene>
    <name evidence="2" type="ORF">BQ8482_190103</name>
</gene>
<keyword evidence="3" id="KW-1185">Reference proteome</keyword>
<organism evidence="2 3">
    <name type="scientific">Mesorhizobium delmotii</name>
    <dbReference type="NCBI Taxonomy" id="1631247"/>
    <lineage>
        <taxon>Bacteria</taxon>
        <taxon>Pseudomonadati</taxon>
        <taxon>Pseudomonadota</taxon>
        <taxon>Alphaproteobacteria</taxon>
        <taxon>Hyphomicrobiales</taxon>
        <taxon>Phyllobacteriaceae</taxon>
        <taxon>Mesorhizobium</taxon>
    </lineage>
</organism>
<proteinExistence type="predicted"/>